<sequence>MEQNNPPVDDFSLNVFSLPPYPNIQPDVQVTERDKAGATLLFSGLFLGLVGVTFTVMGWIRRDGNQGFEWSQLLGPILLSVGVTFALISVCRFKMFTCKFCKRTNETTVELEQSSAGQSFVFTGINQPITFHGATVVQYIPPPYTTHDVLPTSPNASPPISSSRSAGVVNGIIPSIHPPQYSSIYPLENPAFIEDEESSSSPDHERSPVSSQHHDHSTIVHWHSGSPPLYEDLYPGMK</sequence>
<dbReference type="PANTHER" id="PTHR31020">
    <property type="entry name" value="TRANSMEMBRANE PROTEIN 174"/>
    <property type="match status" value="1"/>
</dbReference>
<evidence type="ECO:0008006" key="5">
    <source>
        <dbReference type="Google" id="ProtNLM"/>
    </source>
</evidence>
<dbReference type="InterPro" id="IPR027835">
    <property type="entry name" value="TMEM174"/>
</dbReference>
<keyword evidence="2" id="KW-0472">Membrane</keyword>
<feature type="region of interest" description="Disordered" evidence="1">
    <location>
        <begin position="194"/>
        <end position="223"/>
    </location>
</feature>
<dbReference type="Pfam" id="PF15029">
    <property type="entry name" value="TMEM174"/>
    <property type="match status" value="1"/>
</dbReference>
<accession>A0ABN9LHZ3</accession>
<dbReference type="PANTHER" id="PTHR31020:SF1">
    <property type="entry name" value="TRANSMEMBRANE PROTEIN 174"/>
    <property type="match status" value="1"/>
</dbReference>
<proteinExistence type="predicted"/>
<keyword evidence="2" id="KW-0812">Transmembrane</keyword>
<feature type="transmembrane region" description="Helical" evidence="2">
    <location>
        <begin position="73"/>
        <end position="93"/>
    </location>
</feature>
<reference evidence="3" key="1">
    <citation type="submission" date="2023-07" db="EMBL/GenBank/DDBJ databases">
        <authorList>
            <person name="Stuckert A."/>
        </authorList>
    </citation>
    <scope>NUCLEOTIDE SEQUENCE</scope>
</reference>
<comment type="caution">
    <text evidence="3">The sequence shown here is derived from an EMBL/GenBank/DDBJ whole genome shotgun (WGS) entry which is preliminary data.</text>
</comment>
<evidence type="ECO:0000256" key="1">
    <source>
        <dbReference type="SAM" id="MobiDB-lite"/>
    </source>
</evidence>
<organism evidence="3 4">
    <name type="scientific">Ranitomeya imitator</name>
    <name type="common">mimic poison frog</name>
    <dbReference type="NCBI Taxonomy" id="111125"/>
    <lineage>
        <taxon>Eukaryota</taxon>
        <taxon>Metazoa</taxon>
        <taxon>Chordata</taxon>
        <taxon>Craniata</taxon>
        <taxon>Vertebrata</taxon>
        <taxon>Euteleostomi</taxon>
        <taxon>Amphibia</taxon>
        <taxon>Batrachia</taxon>
        <taxon>Anura</taxon>
        <taxon>Neobatrachia</taxon>
        <taxon>Hyloidea</taxon>
        <taxon>Dendrobatidae</taxon>
        <taxon>Dendrobatinae</taxon>
        <taxon>Ranitomeya</taxon>
    </lineage>
</organism>
<evidence type="ECO:0000313" key="4">
    <source>
        <dbReference type="Proteomes" id="UP001176940"/>
    </source>
</evidence>
<dbReference type="Proteomes" id="UP001176940">
    <property type="component" value="Unassembled WGS sequence"/>
</dbReference>
<keyword evidence="2" id="KW-1133">Transmembrane helix</keyword>
<name>A0ABN9LHZ3_9NEOB</name>
<feature type="compositionally biased region" description="Basic and acidic residues" evidence="1">
    <location>
        <begin position="202"/>
        <end position="218"/>
    </location>
</feature>
<gene>
    <name evidence="3" type="ORF">RIMI_LOCUS8568427</name>
</gene>
<feature type="transmembrane region" description="Helical" evidence="2">
    <location>
        <begin position="40"/>
        <end position="61"/>
    </location>
</feature>
<evidence type="ECO:0000313" key="3">
    <source>
        <dbReference type="EMBL" id="CAJ0940414.1"/>
    </source>
</evidence>
<evidence type="ECO:0000256" key="2">
    <source>
        <dbReference type="SAM" id="Phobius"/>
    </source>
</evidence>
<keyword evidence="4" id="KW-1185">Reference proteome</keyword>
<dbReference type="EMBL" id="CAUEEQ010017090">
    <property type="protein sequence ID" value="CAJ0940414.1"/>
    <property type="molecule type" value="Genomic_DNA"/>
</dbReference>
<protein>
    <recommendedName>
        <fullName evidence="5">Transmembrane protein 174</fullName>
    </recommendedName>
</protein>